<feature type="compositionally biased region" description="Polar residues" evidence="1">
    <location>
        <begin position="1642"/>
        <end position="1654"/>
    </location>
</feature>
<accession>A0ABQ8VBZ9</accession>
<protein>
    <recommendedName>
        <fullName evidence="4">PH domain-containing protein</fullName>
    </recommendedName>
</protein>
<feature type="compositionally biased region" description="Low complexity" evidence="1">
    <location>
        <begin position="754"/>
        <end position="798"/>
    </location>
</feature>
<feature type="region of interest" description="Disordered" evidence="1">
    <location>
        <begin position="1954"/>
        <end position="1980"/>
    </location>
</feature>
<feature type="compositionally biased region" description="Polar residues" evidence="1">
    <location>
        <begin position="1001"/>
        <end position="1024"/>
    </location>
</feature>
<feature type="compositionally biased region" description="Pro residues" evidence="1">
    <location>
        <begin position="1861"/>
        <end position="1870"/>
    </location>
</feature>
<feature type="region of interest" description="Disordered" evidence="1">
    <location>
        <begin position="687"/>
        <end position="833"/>
    </location>
</feature>
<feature type="compositionally biased region" description="Pro residues" evidence="1">
    <location>
        <begin position="1956"/>
        <end position="1972"/>
    </location>
</feature>
<feature type="compositionally biased region" description="Polar residues" evidence="1">
    <location>
        <begin position="202"/>
        <end position="217"/>
    </location>
</feature>
<organism evidence="2 3">
    <name type="scientific">Lentinula lateritia</name>
    <dbReference type="NCBI Taxonomy" id="40482"/>
    <lineage>
        <taxon>Eukaryota</taxon>
        <taxon>Fungi</taxon>
        <taxon>Dikarya</taxon>
        <taxon>Basidiomycota</taxon>
        <taxon>Agaricomycotina</taxon>
        <taxon>Agaricomycetes</taxon>
        <taxon>Agaricomycetidae</taxon>
        <taxon>Agaricales</taxon>
        <taxon>Marasmiineae</taxon>
        <taxon>Omphalotaceae</taxon>
        <taxon>Lentinula</taxon>
    </lineage>
</organism>
<feature type="compositionally biased region" description="Low complexity" evidence="1">
    <location>
        <begin position="1871"/>
        <end position="1881"/>
    </location>
</feature>
<feature type="compositionally biased region" description="Low complexity" evidence="1">
    <location>
        <begin position="702"/>
        <end position="718"/>
    </location>
</feature>
<feature type="compositionally biased region" description="Basic and acidic residues" evidence="1">
    <location>
        <begin position="306"/>
        <end position="321"/>
    </location>
</feature>
<feature type="compositionally biased region" description="Polar residues" evidence="1">
    <location>
        <begin position="1508"/>
        <end position="1521"/>
    </location>
</feature>
<sequence>MLLIFQQQQLISTWKDERLRRLPTLSQTQIHTKNQILSTKWKPLSTTWTTNWMKLNRPYRLGHLKHLLLDMDRTLVPEAGRILDTLEVEHTHLAEHSCPTAGSSSLQSSYPPPSNAPWMRLSHITERTEGTESRPVSGVSNATSVPVRPRSAFLSSGAGRHSRSSTDPSDLPPPGRANQLIGLFESGSSSRSPSPTKSNSSFTRSQTPSNLSYSTLLSPPDRPFTATGSSYTPSTFTNTQSTFTQSTFSPSAFTTTQTGTGTVTGFTGSSQETQTTPTSSSLRRPAKPEGSPRSPLTNVRNIVSLWKERTPTRNDGPKNSRGEVVAPSVSPTPDARGQRADQPQRGSGGADNGGLFELRRRASGKRASAESLGGSEGERTSNGSNGGSIDISELGKFLGGNGTETPLHLGTLYYLNVHAEPPYRWQRCQALLYRHTLLLSWLAPTTQSVPGPSTGRAPLGRAVVQLDLVNCFAVESALSLSHPRARDDVGAIAAREQDAGADTGLMESLVPFWMVYGDGVERLACDSLVQRLRWIERIWEAINTPPTPSLSRAPSITPSFTPSFSSLTRTITRRSGSPTGSIRTILSMDSNSSVSSTASSGTGSRSTVYVPPMSDIPDIPELSMAEDDLYVSESDGTRGHSSSSGTGRYHSLLSSPSVSSSGSGARLRPSTLISSYHSRTVDDTVIDGDEYVYPGDSRAIPSRRTSTRMSLRRSGSMTDLGSDALQSNRSSGLNDESDDQFFTAGTSSSAPRNSVYSSAESYSSQTGTGTGTRTFTGLTSSGITGTGTTDTYTRTGTWTAGGSGTESGTTVTESTRYTGYTRTTGTGVGTYTSYSGSGSYTGTGSDSYAVSGPNSENRSATTGVTGTGRTFTTDYESRTGYGSATYSGSPYTGTGSIYSPYTGTTGSPYTVTSSSYIGTGSPYTSTATYSSPYTRSSTSSSYPPTSPSRSALNRTAAMRRRTGTTRSYSSSGGSGSGSNSGYQPSEESNDKENDESESGSYTPASGSDSQTPSGPLSGTRSSETGYDVCPSSDLSELTSRMTYTSTSSWMSGSTPMPSDPSSSSSDSDRELSSDGEKFVTASQGSSDYLTTRTPSSEASFKSLPSIPSEYTTASEGSIAYKTISEPVTEPTTAYSTAEICPSELETIPSEGGTPKAYSEHLPEPEELPSAPPSAHLSVPPSSAPPSIPSSAPPSIASSAPLSIAPSAPPSIAPSAPPSVSLSAPASTPPSAPLSIPPSAPPSVSRSVPPSLSSLPSASLPLPTSTAPPSVTDRSISSPSLISSLVPSGVPLPSSAASELSELDLSLTPTSESDLPLPPSTALSTSVPTPSSVHWSESRSSSLLSLPPTALTEVPSSIVTTSLQSSSSTGTLQLPTTLPSSTMSSLTISSESSLTPSMPATTLPSLTLPSIPPSSSPSSLPLPPSPQPWATETNISYESSLLAPSPSATSVALIQDPDTSFETSFLRPSGSWSSFDRMSTIPETPTAITSTHPPSFPALSPIPSFPATDESSSVRTPSSLIFSDTSVGSSSLGSLLSLPRTPSTISSSSAVSSTSVTTSLVESESDLEPEPELEHQEDDDARSIPESQISTEPSLLSSIATPRASRIAIPGPRSRGSLTPSERSMSVSISTPRGDTPSKRSTLDTVPTASTSFSGRASPRDVSADIERLAEELRQYDQNRAEENRDLGDALRDLREELLGLSDSLHHPIPSQEAPQAPSYPRYPRQPQYPHQPQYPQQPPYPQQPYTHYAEERVGSSRAMSADENRSLSLAPSSLNRTPSSASSVSFLSSHHSDDWLLYPTPQPPGSPVARRSIRPDSPMPTLPDIDESELSSESSSPLSTPMLSSSSTSGPYPGSSGPSSSPTPTPPPSTVTPISVSPGSPATTATTIRPSPPNPLPLLNEIRDQVRALWEGQLSTNHLLDEIRGLRSDSQSNEVLDRMRRVENLLEGLLNQGVPVQPPPMPVPEPSLPPASPSMSSSSAGLSRYESLINDYRRQNPPIAPVAQPPASGTTLAQQLEEILSQGIQPRLRQAVPPEPLQPFDYAPLPRAHADSPIGEVRLPPPRATSQPIPFPYPDPRRTRVRRHPHRPVDESPASRFAPTAPSGPSSERPDYQMGDAGRQPSSPPPPPPPGRRPTNIPPPQVLFPRSQTAPPLNLGGDAEPEGESWYRRRQAAPAAPVPTVGVPPPGVVGPSPATAQPAQSAQPGQSTYVPMPSGPVMVQMPPDFNRDLAELLELNRNNALATLTSGDQTRELLRYMTELNLWLGRDVTDRHNEMTAVVQRLEELRASLNDLRNRPCMYIFSAVKITKLLCVFFRCGDGSR</sequence>
<feature type="compositionally biased region" description="Low complexity" evidence="1">
    <location>
        <begin position="247"/>
        <end position="281"/>
    </location>
</feature>
<feature type="compositionally biased region" description="Low complexity" evidence="1">
    <location>
        <begin position="806"/>
        <end position="833"/>
    </location>
</feature>
<name>A0ABQ8VBZ9_9AGAR</name>
<feature type="compositionally biased region" description="Low complexity" evidence="1">
    <location>
        <begin position="921"/>
        <end position="956"/>
    </location>
</feature>
<feature type="compositionally biased region" description="Low complexity" evidence="1">
    <location>
        <begin position="1241"/>
        <end position="1314"/>
    </location>
</feature>
<evidence type="ECO:0000313" key="2">
    <source>
        <dbReference type="EMBL" id="KAJ4486878.1"/>
    </source>
</evidence>
<feature type="compositionally biased region" description="Polar residues" evidence="1">
    <location>
        <begin position="1615"/>
        <end position="1634"/>
    </location>
</feature>
<feature type="compositionally biased region" description="Pro residues" evidence="1">
    <location>
        <begin position="1226"/>
        <end position="1240"/>
    </location>
</feature>
<gene>
    <name evidence="2" type="ORF">C8R41DRAFT_423494</name>
</gene>
<feature type="compositionally biased region" description="Acidic residues" evidence="1">
    <location>
        <begin position="987"/>
        <end position="997"/>
    </location>
</feature>
<feature type="compositionally biased region" description="Low complexity" evidence="1">
    <location>
        <begin position="861"/>
        <end position="873"/>
    </location>
</feature>
<feature type="compositionally biased region" description="Low complexity" evidence="1">
    <location>
        <begin position="1714"/>
        <end position="1734"/>
    </location>
</feature>
<feature type="compositionally biased region" description="Polar residues" evidence="1">
    <location>
        <begin position="880"/>
        <end position="893"/>
    </location>
</feature>
<keyword evidence="3" id="KW-1185">Reference proteome</keyword>
<feature type="compositionally biased region" description="Basic and acidic residues" evidence="1">
    <location>
        <begin position="1748"/>
        <end position="1765"/>
    </location>
</feature>
<dbReference type="Proteomes" id="UP001150217">
    <property type="component" value="Unassembled WGS sequence"/>
</dbReference>
<feature type="region of interest" description="Disordered" evidence="1">
    <location>
        <begin position="1464"/>
        <end position="1665"/>
    </location>
</feature>
<feature type="compositionally biased region" description="Basic and acidic residues" evidence="1">
    <location>
        <begin position="1066"/>
        <end position="1077"/>
    </location>
</feature>
<feature type="compositionally biased region" description="Low complexity" evidence="1">
    <location>
        <begin position="1051"/>
        <end position="1065"/>
    </location>
</feature>
<feature type="region of interest" description="Disordered" evidence="1">
    <location>
        <begin position="1704"/>
        <end position="1898"/>
    </location>
</feature>
<feature type="region of interest" description="Disordered" evidence="1">
    <location>
        <begin position="96"/>
        <end position="232"/>
    </location>
</feature>
<feature type="compositionally biased region" description="Pro residues" evidence="1">
    <location>
        <begin position="1206"/>
        <end position="1216"/>
    </location>
</feature>
<feature type="compositionally biased region" description="Low complexity" evidence="1">
    <location>
        <begin position="186"/>
        <end position="201"/>
    </location>
</feature>
<feature type="compositionally biased region" description="Pro residues" evidence="1">
    <location>
        <begin position="1181"/>
        <end position="1191"/>
    </location>
</feature>
<feature type="compositionally biased region" description="Low complexity" evidence="1">
    <location>
        <begin position="1522"/>
        <end position="1561"/>
    </location>
</feature>
<feature type="region of interest" description="Disordered" evidence="1">
    <location>
        <begin position="632"/>
        <end position="667"/>
    </location>
</feature>
<feature type="compositionally biased region" description="Polar residues" evidence="1">
    <location>
        <begin position="743"/>
        <end position="752"/>
    </location>
</feature>
<feature type="compositionally biased region" description="Low complexity" evidence="1">
    <location>
        <begin position="1831"/>
        <end position="1860"/>
    </location>
</feature>
<feature type="region of interest" description="Disordered" evidence="1">
    <location>
        <begin position="919"/>
        <end position="1431"/>
    </location>
</feature>
<feature type="compositionally biased region" description="Polar residues" evidence="1">
    <location>
        <begin position="1469"/>
        <end position="1492"/>
    </location>
</feature>
<feature type="compositionally biased region" description="Polar residues" evidence="1">
    <location>
        <begin position="1032"/>
        <end position="1050"/>
    </location>
</feature>
<feature type="region of interest" description="Disordered" evidence="1">
    <location>
        <begin position="247"/>
        <end position="388"/>
    </location>
</feature>
<feature type="region of interest" description="Disordered" evidence="1">
    <location>
        <begin position="846"/>
        <end position="893"/>
    </location>
</feature>
<feature type="compositionally biased region" description="Low complexity" evidence="1">
    <location>
        <begin position="1192"/>
        <end position="1205"/>
    </location>
</feature>
<feature type="region of interest" description="Disordered" evidence="1">
    <location>
        <begin position="2032"/>
        <end position="2208"/>
    </location>
</feature>
<comment type="caution">
    <text evidence="2">The sequence shown here is derived from an EMBL/GenBank/DDBJ whole genome shotgun (WGS) entry which is preliminary data.</text>
</comment>
<dbReference type="EMBL" id="JANVFT010000049">
    <property type="protein sequence ID" value="KAJ4486878.1"/>
    <property type="molecule type" value="Genomic_DNA"/>
</dbReference>
<feature type="compositionally biased region" description="Pro residues" evidence="1">
    <location>
        <begin position="1409"/>
        <end position="1426"/>
    </location>
</feature>
<evidence type="ECO:0008006" key="4">
    <source>
        <dbReference type="Google" id="ProtNLM"/>
    </source>
</evidence>
<feature type="compositionally biased region" description="Pro residues" evidence="1">
    <location>
        <begin position="2059"/>
        <end position="2074"/>
    </location>
</feature>
<feature type="compositionally biased region" description="Polar residues" evidence="1">
    <location>
        <begin position="1766"/>
        <end position="1778"/>
    </location>
</feature>
<feature type="compositionally biased region" description="Polar residues" evidence="1">
    <location>
        <begin position="567"/>
        <end position="584"/>
    </location>
</feature>
<proteinExistence type="predicted"/>
<feature type="compositionally biased region" description="Low complexity" evidence="1">
    <location>
        <begin position="639"/>
        <end position="664"/>
    </location>
</feature>
<feature type="compositionally biased region" description="Polar residues" evidence="1">
    <location>
        <begin position="1584"/>
        <end position="1599"/>
    </location>
</feature>
<reference evidence="2" key="1">
    <citation type="submission" date="2022-08" db="EMBL/GenBank/DDBJ databases">
        <title>A Global Phylogenomic Analysis of the Shiitake Genus Lentinula.</title>
        <authorList>
            <consortium name="DOE Joint Genome Institute"/>
            <person name="Sierra-Patev S."/>
            <person name="Min B."/>
            <person name="Naranjo-Ortiz M."/>
            <person name="Looney B."/>
            <person name="Konkel Z."/>
            <person name="Slot J.C."/>
            <person name="Sakamoto Y."/>
            <person name="Steenwyk J.L."/>
            <person name="Rokas A."/>
            <person name="Carro J."/>
            <person name="Camarero S."/>
            <person name="Ferreira P."/>
            <person name="Molpeceres G."/>
            <person name="Ruiz-Duenas F.J."/>
            <person name="Serrano A."/>
            <person name="Henrissat B."/>
            <person name="Drula E."/>
            <person name="Hughes K.W."/>
            <person name="Mata J.L."/>
            <person name="Ishikawa N.K."/>
            <person name="Vargas-Isla R."/>
            <person name="Ushijima S."/>
            <person name="Smith C.A."/>
            <person name="Ahrendt S."/>
            <person name="Andreopoulos W."/>
            <person name="He G."/>
            <person name="Labutti K."/>
            <person name="Lipzen A."/>
            <person name="Ng V."/>
            <person name="Riley R."/>
            <person name="Sandor L."/>
            <person name="Barry K."/>
            <person name="Martinez A.T."/>
            <person name="Xiao Y."/>
            <person name="Gibbons J.G."/>
            <person name="Terashima K."/>
            <person name="Grigoriev I.V."/>
            <person name="Hibbett D.S."/>
        </authorList>
    </citation>
    <scope>NUCLEOTIDE SEQUENCE</scope>
    <source>
        <strain evidence="2">RHP3577 ss4</strain>
    </source>
</reference>
<feature type="compositionally biased region" description="Low complexity" evidence="1">
    <location>
        <begin position="2189"/>
        <end position="2208"/>
    </location>
</feature>
<feature type="compositionally biased region" description="Low complexity" evidence="1">
    <location>
        <begin position="1329"/>
        <end position="1347"/>
    </location>
</feature>
<feature type="compositionally biased region" description="Polar residues" evidence="1">
    <location>
        <begin position="724"/>
        <end position="734"/>
    </location>
</feature>
<feature type="compositionally biased region" description="Acidic residues" evidence="1">
    <location>
        <begin position="1562"/>
        <end position="1579"/>
    </location>
</feature>
<feature type="compositionally biased region" description="Low complexity" evidence="1">
    <location>
        <begin position="1354"/>
        <end position="1408"/>
    </location>
</feature>
<feature type="compositionally biased region" description="Low complexity" evidence="1">
    <location>
        <begin position="2172"/>
        <end position="2181"/>
    </location>
</feature>
<evidence type="ECO:0000313" key="3">
    <source>
        <dbReference type="Proteomes" id="UP001150217"/>
    </source>
</evidence>
<evidence type="ECO:0000256" key="1">
    <source>
        <dbReference type="SAM" id="MobiDB-lite"/>
    </source>
</evidence>
<feature type="compositionally biased region" description="Low complexity" evidence="1">
    <location>
        <begin position="1779"/>
        <end position="1789"/>
    </location>
</feature>
<feature type="compositionally biased region" description="Low complexity" evidence="1">
    <location>
        <begin position="587"/>
        <end position="607"/>
    </location>
</feature>
<feature type="compositionally biased region" description="Pro residues" evidence="1">
    <location>
        <begin position="2122"/>
        <end position="2142"/>
    </location>
</feature>
<feature type="compositionally biased region" description="Basic and acidic residues" evidence="1">
    <location>
        <begin position="123"/>
        <end position="132"/>
    </location>
</feature>
<feature type="compositionally biased region" description="Polar residues" evidence="1">
    <location>
        <begin position="1080"/>
        <end position="1099"/>
    </location>
</feature>
<feature type="region of interest" description="Disordered" evidence="1">
    <location>
        <begin position="567"/>
        <end position="620"/>
    </location>
</feature>